<comment type="caution">
    <text evidence="2">The sequence shown here is derived from an EMBL/GenBank/DDBJ whole genome shotgun (WGS) entry which is preliminary data.</text>
</comment>
<evidence type="ECO:0000259" key="1">
    <source>
        <dbReference type="Pfam" id="PF02464"/>
    </source>
</evidence>
<feature type="domain" description="CinA C-terminal" evidence="1">
    <location>
        <begin position="12"/>
        <end position="169"/>
    </location>
</feature>
<dbReference type="InterPro" id="IPR036653">
    <property type="entry name" value="CinA-like_C"/>
</dbReference>
<dbReference type="Pfam" id="PF02464">
    <property type="entry name" value="CinA"/>
    <property type="match status" value="1"/>
</dbReference>
<dbReference type="Proteomes" id="UP000092555">
    <property type="component" value="Unassembled WGS sequence"/>
</dbReference>
<reference evidence="2 3" key="1">
    <citation type="submission" date="2016-05" db="EMBL/GenBank/DDBJ databases">
        <title>Comparative genomics of biotechnologically important yeasts.</title>
        <authorList>
            <consortium name="DOE Joint Genome Institute"/>
            <person name="Riley R."/>
            <person name="Haridas S."/>
            <person name="Wolfe K.H."/>
            <person name="Lopes M.R."/>
            <person name="Hittinger C.T."/>
            <person name="Goker M."/>
            <person name="Salamov A."/>
            <person name="Wisecaver J."/>
            <person name="Long T.M."/>
            <person name="Aerts A.L."/>
            <person name="Barry K."/>
            <person name="Choi C."/>
            <person name="Clum A."/>
            <person name="Coughlan A.Y."/>
            <person name="Deshpande S."/>
            <person name="Douglass A.P."/>
            <person name="Hanson S.J."/>
            <person name="Klenk H.-P."/>
            <person name="LaButti K."/>
            <person name="Lapidus A."/>
            <person name="Lindquist E."/>
            <person name="Lipzen A."/>
            <person name="Meier-kolthoff J.P."/>
            <person name="Ohm R.A."/>
            <person name="Otillar R.P."/>
            <person name="Pangilinan J."/>
            <person name="Peng Y."/>
            <person name="Rokas A."/>
            <person name="Rosa C.A."/>
            <person name="Scheuner C."/>
            <person name="Sibirny A.A."/>
            <person name="Slot J.C."/>
            <person name="Stielow J.B."/>
            <person name="Sun H."/>
            <person name="Kurtzman C.P."/>
            <person name="Blackwell M."/>
            <person name="Grigoriev I.V."/>
            <person name="Jeffries T.W."/>
        </authorList>
    </citation>
    <scope>NUCLEOTIDE SEQUENCE [LARGE SCALE GENOMIC DNA]</scope>
    <source>
        <strain evidence="2 3">NRRL YB-4993</strain>
    </source>
</reference>
<organism evidence="2 3">
    <name type="scientific">Metschnikowia bicuspidata var. bicuspidata NRRL YB-4993</name>
    <dbReference type="NCBI Taxonomy" id="869754"/>
    <lineage>
        <taxon>Eukaryota</taxon>
        <taxon>Fungi</taxon>
        <taxon>Dikarya</taxon>
        <taxon>Ascomycota</taxon>
        <taxon>Saccharomycotina</taxon>
        <taxon>Pichiomycetes</taxon>
        <taxon>Metschnikowiaceae</taxon>
        <taxon>Metschnikowia</taxon>
    </lineage>
</organism>
<name>A0A1A0HD62_9ASCO</name>
<dbReference type="GeneID" id="30031680"/>
<dbReference type="AlphaFoldDB" id="A0A1A0HD62"/>
<dbReference type="SUPFAM" id="SSF142433">
    <property type="entry name" value="CinA-like"/>
    <property type="match status" value="1"/>
</dbReference>
<dbReference type="RefSeq" id="XP_018712406.1">
    <property type="nucleotide sequence ID" value="XM_018858704.1"/>
</dbReference>
<evidence type="ECO:0000313" key="2">
    <source>
        <dbReference type="EMBL" id="OBA21910.1"/>
    </source>
</evidence>
<evidence type="ECO:0000313" key="3">
    <source>
        <dbReference type="Proteomes" id="UP000092555"/>
    </source>
</evidence>
<dbReference type="Gene3D" id="3.90.950.20">
    <property type="entry name" value="CinA-like"/>
    <property type="match status" value="1"/>
</dbReference>
<accession>A0A1A0HD62</accession>
<dbReference type="InterPro" id="IPR008136">
    <property type="entry name" value="CinA_C"/>
</dbReference>
<dbReference type="EMBL" id="LXTC01000002">
    <property type="protein sequence ID" value="OBA21910.1"/>
    <property type="molecule type" value="Genomic_DNA"/>
</dbReference>
<protein>
    <recommendedName>
        <fullName evidence="1">CinA C-terminal domain-containing protein</fullName>
    </recommendedName>
</protein>
<sequence>MSAFPPASIKLLVEEIATILRDRGQTLAVSEAACGGLLLAYIVSVNGASNFYIGGKLVYLVKQRLKLSGWTDDEIHSYVGPLEQVALKLARTTKYELGSTYVLSETGYAGPTTDLHLAGHGDHGQVGTVFLGLSGPCGDISIRHETGLGDRSANMELFARLGLEFLLDQLKSLAQ</sequence>
<dbReference type="STRING" id="869754.A0A1A0HD62"/>
<gene>
    <name evidence="2" type="ORF">METBIDRAFT_77451</name>
</gene>
<dbReference type="OrthoDB" id="2350783at2759"/>
<proteinExistence type="predicted"/>
<keyword evidence="3" id="KW-1185">Reference proteome</keyword>